<feature type="compositionally biased region" description="Low complexity" evidence="1">
    <location>
        <begin position="127"/>
        <end position="139"/>
    </location>
</feature>
<evidence type="ECO:0000313" key="2">
    <source>
        <dbReference type="EMBL" id="CAA9546426.1"/>
    </source>
</evidence>
<protein>
    <submittedName>
        <fullName evidence="2">ABC transporter, substrate-binding protein (Cluster 5, nickel/peptides/opines)</fullName>
    </submittedName>
</protein>
<feature type="region of interest" description="Disordered" evidence="1">
    <location>
        <begin position="270"/>
        <end position="454"/>
    </location>
</feature>
<accession>A0A6J4UC47</accession>
<feature type="compositionally biased region" description="Basic and acidic residues" evidence="1">
    <location>
        <begin position="504"/>
        <end position="514"/>
    </location>
</feature>
<feature type="compositionally biased region" description="Basic residues" evidence="1">
    <location>
        <begin position="385"/>
        <end position="399"/>
    </location>
</feature>
<name>A0A6J4UC47_9ACTN</name>
<dbReference type="AlphaFoldDB" id="A0A6J4UC47"/>
<feature type="region of interest" description="Disordered" evidence="1">
    <location>
        <begin position="468"/>
        <end position="576"/>
    </location>
</feature>
<feature type="compositionally biased region" description="Basic and acidic residues" evidence="1">
    <location>
        <begin position="552"/>
        <end position="567"/>
    </location>
</feature>
<feature type="compositionally biased region" description="Basic and acidic residues" evidence="1">
    <location>
        <begin position="67"/>
        <end position="97"/>
    </location>
</feature>
<feature type="compositionally biased region" description="Basic and acidic residues" evidence="1">
    <location>
        <begin position="532"/>
        <end position="542"/>
    </location>
</feature>
<feature type="compositionally biased region" description="Basic residues" evidence="1">
    <location>
        <begin position="205"/>
        <end position="220"/>
    </location>
</feature>
<feature type="non-terminal residue" evidence="2">
    <location>
        <position position="576"/>
    </location>
</feature>
<organism evidence="2">
    <name type="scientific">uncultured Thermoleophilia bacterium</name>
    <dbReference type="NCBI Taxonomy" id="1497501"/>
    <lineage>
        <taxon>Bacteria</taxon>
        <taxon>Bacillati</taxon>
        <taxon>Actinomycetota</taxon>
        <taxon>Thermoleophilia</taxon>
        <taxon>environmental samples</taxon>
    </lineage>
</organism>
<gene>
    <name evidence="2" type="ORF">AVDCRST_MAG79-2341</name>
</gene>
<feature type="region of interest" description="Disordered" evidence="1">
    <location>
        <begin position="1"/>
        <end position="246"/>
    </location>
</feature>
<feature type="compositionally biased region" description="Low complexity" evidence="1">
    <location>
        <begin position="345"/>
        <end position="355"/>
    </location>
</feature>
<dbReference type="EMBL" id="CADCWC010000351">
    <property type="protein sequence ID" value="CAA9546426.1"/>
    <property type="molecule type" value="Genomic_DNA"/>
</dbReference>
<proteinExistence type="predicted"/>
<feature type="non-terminal residue" evidence="2">
    <location>
        <position position="1"/>
    </location>
</feature>
<sequence length="576" mass="64537">EVSPRACRRGPATPVRAREQPDRRVHPEARQPARVHAPRHGHRHVPADARLPRHGLRWRRRRRRRRDDRGRGRPVERGHDRRGHDRRGPEAGRHDPRGPGGAVDRGRPGARPGLRGHRPAEPPGRVPRALRPGPEAPARPGRELGAERRRHRVDVQDPPRRQVPRRHADDGEGRGGHHQPPGGPGEQVECAFRLRGRDLEGRGQGHGRRHRGRLARRRQRQLPVLPELRQLQHDHHPGGLRRRLGEDVHRDGPVQARQVHGQAGRLVRALRGLLGREGDPGPRRGHARRRRAADGDAAAGRPGRHGPELLGLERRPEPARQSRVQHHLDPVRGAPAHAHARRRGAVQGQAGAAGRRPADRSAGADRRPVRGSRPEGQRQPVRARVPVHGHHGGAARARRREGEAAARGGGRRRRFRGAVERAPHRRGPRHGPGHAGEPQGRRDQRRAGHPGHGHVLRRRPVRQLAVARLDHGHRRLRPPRRAEHLPGRPADQQGHLELGALQEPRVRQARDAVHRRARRRRAEGGVGQDPDAPARRDADHRPVLLRLPGRPAAERHGRAGHGHEPRVRGPGRLHRL</sequence>
<feature type="compositionally biased region" description="Basic residues" evidence="1">
    <location>
        <begin position="52"/>
        <end position="66"/>
    </location>
</feature>
<feature type="compositionally biased region" description="Basic and acidic residues" evidence="1">
    <location>
        <begin position="16"/>
        <end position="31"/>
    </location>
</feature>
<reference evidence="2" key="1">
    <citation type="submission" date="2020-02" db="EMBL/GenBank/DDBJ databases">
        <authorList>
            <person name="Meier V. D."/>
        </authorList>
    </citation>
    <scope>NUCLEOTIDE SEQUENCE</scope>
    <source>
        <strain evidence="2">AVDCRST_MAG79</strain>
    </source>
</reference>
<feature type="compositionally biased region" description="Basic and acidic residues" evidence="1">
    <location>
        <begin position="140"/>
        <end position="175"/>
    </location>
</feature>
<feature type="compositionally biased region" description="Basic residues" evidence="1">
    <location>
        <begin position="423"/>
        <end position="432"/>
    </location>
</feature>
<feature type="compositionally biased region" description="Basic and acidic residues" evidence="1">
    <location>
        <begin position="305"/>
        <end position="330"/>
    </location>
</feature>
<evidence type="ECO:0000256" key="1">
    <source>
        <dbReference type="SAM" id="MobiDB-lite"/>
    </source>
</evidence>
<feature type="compositionally biased region" description="Basic and acidic residues" evidence="1">
    <location>
        <begin position="230"/>
        <end position="246"/>
    </location>
</feature>
<feature type="compositionally biased region" description="Basic and acidic residues" evidence="1">
    <location>
        <begin position="356"/>
        <end position="376"/>
    </location>
</feature>